<feature type="region of interest" description="Disordered" evidence="11">
    <location>
        <begin position="161"/>
        <end position="187"/>
    </location>
</feature>
<evidence type="ECO:0000313" key="14">
    <source>
        <dbReference type="EMBL" id="MCT7360563.1"/>
    </source>
</evidence>
<evidence type="ECO:0000256" key="4">
    <source>
        <dbReference type="ARBA" id="ARBA00022481"/>
    </source>
</evidence>
<evidence type="ECO:0000256" key="5">
    <source>
        <dbReference type="ARBA" id="ARBA00022519"/>
    </source>
</evidence>
<reference evidence="14" key="1">
    <citation type="journal article" date="2022" name="Front. Microbiol.">
        <title>Genome-based taxonomic rearrangement of Oceanobacter-related bacteria including the description of Thalassolituus hydrocarbonoclasticus sp. nov. and Thalassolituus pacificus sp. nov. and emended description of the genus Thalassolituus.</title>
        <authorList>
            <person name="Dong C."/>
            <person name="Wei L."/>
            <person name="Wang J."/>
            <person name="Lai Q."/>
            <person name="Huang Z."/>
            <person name="Shao Z."/>
        </authorList>
    </citation>
    <scope>NUCLEOTIDE SEQUENCE</scope>
    <source>
        <strain evidence="14">59MF3M-4</strain>
    </source>
</reference>
<keyword evidence="15" id="KW-1185">Reference proteome</keyword>
<dbReference type="Pfam" id="PF07963">
    <property type="entry name" value="N_methyl"/>
    <property type="match status" value="1"/>
</dbReference>
<comment type="subcellular location">
    <subcellularLocation>
        <location evidence="1">Cell inner membrane</location>
        <topology evidence="1">Single-pass membrane protein</topology>
    </subcellularLocation>
</comment>
<dbReference type="AlphaFoldDB" id="A0A9X2WHW9"/>
<protein>
    <recommendedName>
        <fullName evidence="2">Type II secretion system protein H</fullName>
    </recommendedName>
    <alternativeName>
        <fullName evidence="10">General secretion pathway protein H</fullName>
    </alternativeName>
</protein>
<evidence type="ECO:0000256" key="9">
    <source>
        <dbReference type="ARBA" id="ARBA00025772"/>
    </source>
</evidence>
<keyword evidence="7 12" id="KW-1133">Transmembrane helix</keyword>
<dbReference type="InterPro" id="IPR012902">
    <property type="entry name" value="N_methyl_site"/>
</dbReference>
<evidence type="ECO:0000256" key="1">
    <source>
        <dbReference type="ARBA" id="ARBA00004377"/>
    </source>
</evidence>
<evidence type="ECO:0000256" key="12">
    <source>
        <dbReference type="SAM" id="Phobius"/>
    </source>
</evidence>
<proteinExistence type="inferred from homology"/>
<evidence type="ECO:0000256" key="8">
    <source>
        <dbReference type="ARBA" id="ARBA00023136"/>
    </source>
</evidence>
<dbReference type="GO" id="GO:0015627">
    <property type="term" value="C:type II protein secretion system complex"/>
    <property type="evidence" value="ECO:0007669"/>
    <property type="project" value="InterPro"/>
</dbReference>
<dbReference type="PROSITE" id="PS00409">
    <property type="entry name" value="PROKAR_NTER_METHYL"/>
    <property type="match status" value="1"/>
</dbReference>
<evidence type="ECO:0000256" key="2">
    <source>
        <dbReference type="ARBA" id="ARBA00021549"/>
    </source>
</evidence>
<evidence type="ECO:0000256" key="7">
    <source>
        <dbReference type="ARBA" id="ARBA00022989"/>
    </source>
</evidence>
<organism evidence="14 15">
    <name type="scientific">Thalassolituus pacificus</name>
    <dbReference type="NCBI Taxonomy" id="2975440"/>
    <lineage>
        <taxon>Bacteria</taxon>
        <taxon>Pseudomonadati</taxon>
        <taxon>Pseudomonadota</taxon>
        <taxon>Gammaproteobacteria</taxon>
        <taxon>Oceanospirillales</taxon>
        <taxon>Oceanospirillaceae</taxon>
        <taxon>Thalassolituus</taxon>
    </lineage>
</organism>
<evidence type="ECO:0000256" key="6">
    <source>
        <dbReference type="ARBA" id="ARBA00022692"/>
    </source>
</evidence>
<keyword evidence="3" id="KW-1003">Cell membrane</keyword>
<dbReference type="GO" id="GO:0005886">
    <property type="term" value="C:plasma membrane"/>
    <property type="evidence" value="ECO:0007669"/>
    <property type="project" value="UniProtKB-SubCell"/>
</dbReference>
<feature type="domain" description="General secretion pathway GspH" evidence="13">
    <location>
        <begin position="48"/>
        <end position="160"/>
    </location>
</feature>
<gene>
    <name evidence="14" type="ORF">NYR02_16195</name>
</gene>
<sequence>MLSRPITSGFTLIEMMVTTAIVTLLATVGLPTMNSFLSRTEARQDIGKLNQIISFTRSQALLRASRTTLCPLDASLRCSNLWNETLSVFTDPNNNRVLDPGEQQLFTLPANDNRNVLRSFNSRVISFDERGFAGVNTGSLGYCHNGSLPVGAAFIISRNGRVRPGTDNNQDGLPETPNGKNVPCPPQ</sequence>
<evidence type="ECO:0000256" key="3">
    <source>
        <dbReference type="ARBA" id="ARBA00022475"/>
    </source>
</evidence>
<keyword evidence="4" id="KW-0488">Methylation</keyword>
<dbReference type="Pfam" id="PF12019">
    <property type="entry name" value="GspH"/>
    <property type="match status" value="1"/>
</dbReference>
<keyword evidence="6 12" id="KW-0812">Transmembrane</keyword>
<dbReference type="Proteomes" id="UP001147830">
    <property type="component" value="Unassembled WGS sequence"/>
</dbReference>
<keyword evidence="5" id="KW-0997">Cell inner membrane</keyword>
<comment type="similarity">
    <text evidence="9">Belongs to the GSP H family.</text>
</comment>
<feature type="transmembrane region" description="Helical" evidence="12">
    <location>
        <begin position="6"/>
        <end position="30"/>
    </location>
</feature>
<dbReference type="InterPro" id="IPR045584">
    <property type="entry name" value="Pilin-like"/>
</dbReference>
<dbReference type="InterPro" id="IPR022346">
    <property type="entry name" value="T2SS_GspH"/>
</dbReference>
<evidence type="ECO:0000256" key="10">
    <source>
        <dbReference type="ARBA" id="ARBA00030775"/>
    </source>
</evidence>
<reference evidence="14" key="2">
    <citation type="submission" date="2022-08" db="EMBL/GenBank/DDBJ databases">
        <authorList>
            <person name="Dong C."/>
        </authorList>
    </citation>
    <scope>NUCLEOTIDE SEQUENCE</scope>
    <source>
        <strain evidence="14">59MF3M-4</strain>
    </source>
</reference>
<name>A0A9X2WHW9_9GAMM</name>
<dbReference type="NCBIfam" id="TIGR02532">
    <property type="entry name" value="IV_pilin_GFxxxE"/>
    <property type="match status" value="1"/>
</dbReference>
<evidence type="ECO:0000313" key="15">
    <source>
        <dbReference type="Proteomes" id="UP001147830"/>
    </source>
</evidence>
<evidence type="ECO:0000256" key="11">
    <source>
        <dbReference type="SAM" id="MobiDB-lite"/>
    </source>
</evidence>
<dbReference type="RefSeq" id="WP_260977394.1">
    <property type="nucleotide sequence ID" value="NZ_JAOANI010000028.1"/>
</dbReference>
<keyword evidence="8 12" id="KW-0472">Membrane</keyword>
<accession>A0A9X2WHW9</accession>
<dbReference type="GO" id="GO:0015628">
    <property type="term" value="P:protein secretion by the type II secretion system"/>
    <property type="evidence" value="ECO:0007669"/>
    <property type="project" value="InterPro"/>
</dbReference>
<dbReference type="SUPFAM" id="SSF54523">
    <property type="entry name" value="Pili subunits"/>
    <property type="match status" value="1"/>
</dbReference>
<evidence type="ECO:0000259" key="13">
    <source>
        <dbReference type="Pfam" id="PF12019"/>
    </source>
</evidence>
<comment type="caution">
    <text evidence="14">The sequence shown here is derived from an EMBL/GenBank/DDBJ whole genome shotgun (WGS) entry which is preliminary data.</text>
</comment>
<dbReference type="Gene3D" id="3.55.40.10">
    <property type="entry name" value="minor pseudopilin epsh domain"/>
    <property type="match status" value="1"/>
</dbReference>
<dbReference type="EMBL" id="JAOANI010000028">
    <property type="protein sequence ID" value="MCT7360563.1"/>
    <property type="molecule type" value="Genomic_DNA"/>
</dbReference>